<dbReference type="Gene3D" id="3.40.50.720">
    <property type="entry name" value="NAD(P)-binding Rossmann-like Domain"/>
    <property type="match status" value="1"/>
</dbReference>
<dbReference type="PANTHER" id="PTHR44196">
    <property type="entry name" value="DEHYDROGENASE/REDUCTASE SDR FAMILY MEMBER 7B"/>
    <property type="match status" value="1"/>
</dbReference>
<comment type="caution">
    <text evidence="3">The sequence shown here is derived from an EMBL/GenBank/DDBJ whole genome shotgun (WGS) entry which is preliminary data.</text>
</comment>
<dbReference type="Pfam" id="PF00106">
    <property type="entry name" value="adh_short"/>
    <property type="match status" value="1"/>
</dbReference>
<dbReference type="CDD" id="cd05233">
    <property type="entry name" value="SDR_c"/>
    <property type="match status" value="1"/>
</dbReference>
<dbReference type="InterPro" id="IPR020904">
    <property type="entry name" value="Sc_DH/Rdtase_CS"/>
</dbReference>
<proteinExistence type="inferred from homology"/>
<sequence>MAEDVHESRRPVLITGASGGIGGALALQLARPGSHLVLSGRDASALERVAGQARDRGARVSVRPLDLRDAAAVEQLAATTLHEDGTPAAVVCCAGRSLHRGLEATFGRAHDLARMSAVNLVGTGGLILALLEPMCAAGSGTIIAVTSASARIPAPGWAAYGASKAGLDTWLRALRPEAARHGVRIAIAEVPLVATAMSQPCYGASPRGALTPEQGAAFVARALRPGRTLISPWWTRLAAPLAQALPSASARAAGALARLAVQASRR</sequence>
<dbReference type="SUPFAM" id="SSF51735">
    <property type="entry name" value="NAD(P)-binding Rossmann-fold domains"/>
    <property type="match status" value="1"/>
</dbReference>
<evidence type="ECO:0000256" key="2">
    <source>
        <dbReference type="ARBA" id="ARBA00023002"/>
    </source>
</evidence>
<reference evidence="3 4" key="1">
    <citation type="submission" date="2024-09" db="EMBL/GenBank/DDBJ databases">
        <authorList>
            <person name="Sun Q."/>
            <person name="Mori K."/>
        </authorList>
    </citation>
    <scope>NUCLEOTIDE SEQUENCE [LARGE SCALE GENOMIC DNA]</scope>
    <source>
        <strain evidence="3 4">CICC 10874</strain>
    </source>
</reference>
<evidence type="ECO:0000313" key="4">
    <source>
        <dbReference type="Proteomes" id="UP001589793"/>
    </source>
</evidence>
<keyword evidence="2 3" id="KW-0560">Oxidoreductase</keyword>
<dbReference type="InterPro" id="IPR002347">
    <property type="entry name" value="SDR_fam"/>
</dbReference>
<name>A0ABV6RAT9_9MICO</name>
<protein>
    <submittedName>
        <fullName evidence="3">SDR family NAD(P)-dependent oxidoreductase</fullName>
        <ecNumber evidence="3">1.-.-.-</ecNumber>
    </submittedName>
</protein>
<dbReference type="InterPro" id="IPR036291">
    <property type="entry name" value="NAD(P)-bd_dom_sf"/>
</dbReference>
<accession>A0ABV6RAT9</accession>
<dbReference type="EMBL" id="JBHLSV010000009">
    <property type="protein sequence ID" value="MFC0674106.1"/>
    <property type="molecule type" value="Genomic_DNA"/>
</dbReference>
<dbReference type="RefSeq" id="WP_376980040.1">
    <property type="nucleotide sequence ID" value="NZ_JBHLSV010000009.1"/>
</dbReference>
<dbReference type="PRINTS" id="PR00081">
    <property type="entry name" value="GDHRDH"/>
</dbReference>
<dbReference type="PANTHER" id="PTHR44196:SF1">
    <property type="entry name" value="DEHYDROGENASE_REDUCTASE SDR FAMILY MEMBER 7B"/>
    <property type="match status" value="1"/>
</dbReference>
<evidence type="ECO:0000256" key="1">
    <source>
        <dbReference type="ARBA" id="ARBA00006484"/>
    </source>
</evidence>
<dbReference type="GO" id="GO:0016491">
    <property type="term" value="F:oxidoreductase activity"/>
    <property type="evidence" value="ECO:0007669"/>
    <property type="project" value="UniProtKB-KW"/>
</dbReference>
<keyword evidence="4" id="KW-1185">Reference proteome</keyword>
<comment type="similarity">
    <text evidence="1">Belongs to the short-chain dehydrogenases/reductases (SDR) family.</text>
</comment>
<dbReference type="EC" id="1.-.-.-" evidence="3"/>
<organism evidence="3 4">
    <name type="scientific">Brachybacterium hainanense</name>
    <dbReference type="NCBI Taxonomy" id="1541174"/>
    <lineage>
        <taxon>Bacteria</taxon>
        <taxon>Bacillati</taxon>
        <taxon>Actinomycetota</taxon>
        <taxon>Actinomycetes</taxon>
        <taxon>Micrococcales</taxon>
        <taxon>Dermabacteraceae</taxon>
        <taxon>Brachybacterium</taxon>
    </lineage>
</organism>
<dbReference type="PROSITE" id="PS00061">
    <property type="entry name" value="ADH_SHORT"/>
    <property type="match status" value="1"/>
</dbReference>
<gene>
    <name evidence="3" type="ORF">ACFFF6_09080</name>
</gene>
<evidence type="ECO:0000313" key="3">
    <source>
        <dbReference type="EMBL" id="MFC0674106.1"/>
    </source>
</evidence>
<dbReference type="Proteomes" id="UP001589793">
    <property type="component" value="Unassembled WGS sequence"/>
</dbReference>